<reference evidence="2 4" key="1">
    <citation type="journal article" date="2012" name="Nature">
        <title>Algal genomes reveal evolutionary mosaicism and the fate of nucleomorphs.</title>
        <authorList>
            <consortium name="DOE Joint Genome Institute"/>
            <person name="Curtis B.A."/>
            <person name="Tanifuji G."/>
            <person name="Burki F."/>
            <person name="Gruber A."/>
            <person name="Irimia M."/>
            <person name="Maruyama S."/>
            <person name="Arias M.C."/>
            <person name="Ball S.G."/>
            <person name="Gile G.H."/>
            <person name="Hirakawa Y."/>
            <person name="Hopkins J.F."/>
            <person name="Kuo A."/>
            <person name="Rensing S.A."/>
            <person name="Schmutz J."/>
            <person name="Symeonidi A."/>
            <person name="Elias M."/>
            <person name="Eveleigh R.J."/>
            <person name="Herman E.K."/>
            <person name="Klute M.J."/>
            <person name="Nakayama T."/>
            <person name="Obornik M."/>
            <person name="Reyes-Prieto A."/>
            <person name="Armbrust E.V."/>
            <person name="Aves S.J."/>
            <person name="Beiko R.G."/>
            <person name="Coutinho P."/>
            <person name="Dacks J.B."/>
            <person name="Durnford D.G."/>
            <person name="Fast N.M."/>
            <person name="Green B.R."/>
            <person name="Grisdale C.J."/>
            <person name="Hempel F."/>
            <person name="Henrissat B."/>
            <person name="Hoppner M.P."/>
            <person name="Ishida K."/>
            <person name="Kim E."/>
            <person name="Koreny L."/>
            <person name="Kroth P.G."/>
            <person name="Liu Y."/>
            <person name="Malik S.B."/>
            <person name="Maier U.G."/>
            <person name="McRose D."/>
            <person name="Mock T."/>
            <person name="Neilson J.A."/>
            <person name="Onodera N.T."/>
            <person name="Poole A.M."/>
            <person name="Pritham E.J."/>
            <person name="Richards T.A."/>
            <person name="Rocap G."/>
            <person name="Roy S.W."/>
            <person name="Sarai C."/>
            <person name="Schaack S."/>
            <person name="Shirato S."/>
            <person name="Slamovits C.H."/>
            <person name="Spencer D.F."/>
            <person name="Suzuki S."/>
            <person name="Worden A.Z."/>
            <person name="Zauner S."/>
            <person name="Barry K."/>
            <person name="Bell C."/>
            <person name="Bharti A.K."/>
            <person name="Crow J.A."/>
            <person name="Grimwood J."/>
            <person name="Kramer R."/>
            <person name="Lindquist E."/>
            <person name="Lucas S."/>
            <person name="Salamov A."/>
            <person name="McFadden G.I."/>
            <person name="Lane C.E."/>
            <person name="Keeling P.J."/>
            <person name="Gray M.W."/>
            <person name="Grigoriev I.V."/>
            <person name="Archibald J.M."/>
        </authorList>
    </citation>
    <scope>NUCLEOTIDE SEQUENCE</scope>
    <source>
        <strain evidence="2 4">CCMP2712</strain>
    </source>
</reference>
<protein>
    <submittedName>
        <fullName evidence="2 3">Uncharacterized protein</fullName>
    </submittedName>
</protein>
<keyword evidence="1" id="KW-0175">Coiled coil</keyword>
<dbReference type="AlphaFoldDB" id="L1JCE0"/>
<accession>L1JCE0</accession>
<reference evidence="4" key="2">
    <citation type="submission" date="2012-11" db="EMBL/GenBank/DDBJ databases">
        <authorList>
            <person name="Kuo A."/>
            <person name="Curtis B.A."/>
            <person name="Tanifuji G."/>
            <person name="Burki F."/>
            <person name="Gruber A."/>
            <person name="Irimia M."/>
            <person name="Maruyama S."/>
            <person name="Arias M.C."/>
            <person name="Ball S.G."/>
            <person name="Gile G.H."/>
            <person name="Hirakawa Y."/>
            <person name="Hopkins J.F."/>
            <person name="Rensing S.A."/>
            <person name="Schmutz J."/>
            <person name="Symeonidi A."/>
            <person name="Elias M."/>
            <person name="Eveleigh R.J."/>
            <person name="Herman E.K."/>
            <person name="Klute M.J."/>
            <person name="Nakayama T."/>
            <person name="Obornik M."/>
            <person name="Reyes-Prieto A."/>
            <person name="Armbrust E.V."/>
            <person name="Aves S.J."/>
            <person name="Beiko R.G."/>
            <person name="Coutinho P."/>
            <person name="Dacks J.B."/>
            <person name="Durnford D.G."/>
            <person name="Fast N.M."/>
            <person name="Green B.R."/>
            <person name="Grisdale C."/>
            <person name="Hempe F."/>
            <person name="Henrissat B."/>
            <person name="Hoppner M.P."/>
            <person name="Ishida K.-I."/>
            <person name="Kim E."/>
            <person name="Koreny L."/>
            <person name="Kroth P.G."/>
            <person name="Liu Y."/>
            <person name="Malik S.-B."/>
            <person name="Maier U.G."/>
            <person name="McRose D."/>
            <person name="Mock T."/>
            <person name="Neilson J.A."/>
            <person name="Onodera N.T."/>
            <person name="Poole A.M."/>
            <person name="Pritham E.J."/>
            <person name="Richards T.A."/>
            <person name="Rocap G."/>
            <person name="Roy S.W."/>
            <person name="Sarai C."/>
            <person name="Schaack S."/>
            <person name="Shirato S."/>
            <person name="Slamovits C.H."/>
            <person name="Spencer D.F."/>
            <person name="Suzuki S."/>
            <person name="Worden A.Z."/>
            <person name="Zauner S."/>
            <person name="Barry K."/>
            <person name="Bell C."/>
            <person name="Bharti A.K."/>
            <person name="Crow J.A."/>
            <person name="Grimwood J."/>
            <person name="Kramer R."/>
            <person name="Lindquist E."/>
            <person name="Lucas S."/>
            <person name="Salamov A."/>
            <person name="McFadden G.I."/>
            <person name="Lane C.E."/>
            <person name="Keeling P.J."/>
            <person name="Gray M.W."/>
            <person name="Grigoriev I.V."/>
            <person name="Archibald J.M."/>
        </authorList>
    </citation>
    <scope>NUCLEOTIDE SEQUENCE</scope>
    <source>
        <strain evidence="4">CCMP2712</strain>
    </source>
</reference>
<gene>
    <name evidence="2" type="ORF">GUITHDRAFT_108017</name>
</gene>
<dbReference type="Proteomes" id="UP000011087">
    <property type="component" value="Unassembled WGS sequence"/>
</dbReference>
<name>L1JCE0_GUITC</name>
<dbReference type="KEGG" id="gtt:GUITHDRAFT_108017"/>
<dbReference type="EMBL" id="JH992996">
    <property type="protein sequence ID" value="EKX45977.1"/>
    <property type="molecule type" value="Genomic_DNA"/>
</dbReference>
<keyword evidence="4" id="KW-1185">Reference proteome</keyword>
<dbReference type="GeneID" id="17302822"/>
<organism evidence="2">
    <name type="scientific">Guillardia theta (strain CCMP2712)</name>
    <name type="common">Cryptophyte</name>
    <dbReference type="NCBI Taxonomy" id="905079"/>
    <lineage>
        <taxon>Eukaryota</taxon>
        <taxon>Cryptophyceae</taxon>
        <taxon>Pyrenomonadales</taxon>
        <taxon>Geminigeraceae</taxon>
        <taxon>Guillardia</taxon>
    </lineage>
</organism>
<dbReference type="HOGENOM" id="CLU_1024678_0_0_1"/>
<dbReference type="PaxDb" id="55529-EKX45977"/>
<reference evidence="3" key="3">
    <citation type="submission" date="2016-03" db="UniProtKB">
        <authorList>
            <consortium name="EnsemblProtists"/>
        </authorList>
    </citation>
    <scope>IDENTIFICATION</scope>
</reference>
<feature type="coiled-coil region" evidence="1">
    <location>
        <begin position="127"/>
        <end position="196"/>
    </location>
</feature>
<dbReference type="RefSeq" id="XP_005832957.1">
    <property type="nucleotide sequence ID" value="XM_005832900.1"/>
</dbReference>
<evidence type="ECO:0000313" key="3">
    <source>
        <dbReference type="EnsemblProtists" id="EKX45977"/>
    </source>
</evidence>
<evidence type="ECO:0000313" key="2">
    <source>
        <dbReference type="EMBL" id="EKX45977.1"/>
    </source>
</evidence>
<dbReference type="EnsemblProtists" id="EKX45977">
    <property type="protein sequence ID" value="EKX45977"/>
    <property type="gene ID" value="GUITHDRAFT_108017"/>
</dbReference>
<evidence type="ECO:0000256" key="1">
    <source>
        <dbReference type="SAM" id="Coils"/>
    </source>
</evidence>
<proteinExistence type="predicted"/>
<evidence type="ECO:0000313" key="4">
    <source>
        <dbReference type="Proteomes" id="UP000011087"/>
    </source>
</evidence>
<sequence>MSSTCLSLLESKFSEGALSTAMDSKGLISFAQRKALQYKASAKTLSKQLRHASEDVMRKNTIIHGERVRFQETIARLEASVQDSSKRLCREARDLGKELLVIKQEIVSTISHDEQLHSSHSDLKIKYAELLEESKSSQKQIQNLKNMNSDLWRESESYYLKQKAHIAQQDSQISQLQEEMQEMQRREAKLKKKLDKGRMMELRRLQKLALLEEVGTTLLKTCIGSEHNPVCTIVPEGPGAEDSLNFRIDKLVALACAQLDMLVDRDQRKEGT</sequence>